<dbReference type="InterPro" id="IPR041690">
    <property type="entry name" value="Cadherin_5"/>
</dbReference>
<evidence type="ECO:0000313" key="4">
    <source>
        <dbReference type="Proteomes" id="UP000198706"/>
    </source>
</evidence>
<dbReference type="GO" id="GO:0016020">
    <property type="term" value="C:membrane"/>
    <property type="evidence" value="ECO:0007669"/>
    <property type="project" value="InterPro"/>
</dbReference>
<dbReference type="STRING" id="137658.SAMN05216186_109177"/>
<dbReference type="Gene3D" id="2.60.40.2030">
    <property type="match status" value="1"/>
</dbReference>
<dbReference type="InterPro" id="IPR040853">
    <property type="entry name" value="RapA2_cadherin-like"/>
</dbReference>
<accession>A0A1G9E1H7</accession>
<organism evidence="3 4">
    <name type="scientific">Pseudomonas indica</name>
    <dbReference type="NCBI Taxonomy" id="137658"/>
    <lineage>
        <taxon>Bacteria</taxon>
        <taxon>Pseudomonadati</taxon>
        <taxon>Pseudomonadota</taxon>
        <taxon>Gammaproteobacteria</taxon>
        <taxon>Pseudomonadales</taxon>
        <taxon>Pseudomonadaceae</taxon>
        <taxon>Pseudomonas</taxon>
    </lineage>
</organism>
<protein>
    <submittedName>
        <fullName evidence="3">VCBS repeat-containing protein</fullName>
    </submittedName>
</protein>
<feature type="compositionally biased region" description="Basic and acidic residues" evidence="1">
    <location>
        <begin position="80"/>
        <end position="90"/>
    </location>
</feature>
<dbReference type="Gene3D" id="2.60.40.10">
    <property type="entry name" value="Immunoglobulins"/>
    <property type="match status" value="11"/>
</dbReference>
<dbReference type="InterPro" id="IPR010221">
    <property type="entry name" value="VCBS_dom"/>
</dbReference>
<feature type="region of interest" description="Disordered" evidence="1">
    <location>
        <begin position="850"/>
        <end position="877"/>
    </location>
</feature>
<sequence>MADQPKTPSASTRLVRGRPRPLALEQRFVFDGAAADAVDTVASQPVADPAASDAAESSAAVAIEHAAPAERQPVTAEQPDLFRPDGDHPGLAEATASAAEQIRQFLAQASDAQLFELFKGEQSTPSEQWRAELARLRTSIADGTLEIGVSLLDNAQIKGAMAAYAAEGPDGAPVIFLNRDWLAVLDTQQVSRLLIEEYGHHLDNLLNQGGDTAGDEGQRFAAEVSGIDTGTPGFAVDNDHATLQFDGESVSVEFATLTFSNAYEVNTATTPAGKEANNHDFVFTSLGQVTVNDATNSRFFSGNDVSATAVTIGSTTYYGWISRPIKSGGVVRGFYFWTDADFTSLALAQSDGNQDGDSNVADNRGFLLVVDQAWFDSLGWKSQVSNLKNVGSSSDRVDAALNALVGPLVAPVAVADTANGTAGTSGGAAVEAGGSQNGTAGSAAIGNVLGNDTSADTKQVTAVGTGSASQAVNTATTSANGTVVVGLYGTLTLGADGSYRYVVNDANPQVEALRSASDTLVDTFTYRMTDASGMTSTTTLKVTIRGANDAPLASDDYSTAKESLRTDSTAYNGSDPLGSQAVGNVLTNDVDVDRYGETKTVVIISIEGGATGNTGGTTTFNTTLDSNDANSISIGAAVYRLNGDGTRTQLFSNGSPVTVASKTGSGSTIGFTFSDASALSGITRFSVMKGNGTFVDGTINSTTVSSSTTLALSGMTGNVAVGMTVYGTGLATAPTITSINYDSNGQVTSVVLSAAVALNNQALTFGNSTSAGVTLVGQYGSLLLNADGSYVYTPTANNPALSAGQSAVERFQYQMRDASGVTSSASLYITVLGSGTNDPNAVADTALATEQGGTANGTPGVNPTGNLLSNDTTPSGTNQIVTARASSSSASTTIGTNTEIIGLYGKLTLSANGAYTYVVDNSNSTVQALRDSSATLTDTFVYTLENGLTTNGVRLRDSSTFTVTIRGANDAPVAVDTSAAAVEASGVSNGVAGYNPSGNVLTPVTDVDDVLSELRVTAVRLGGVEGSGSAGVVGSALAGLYGSLTLDASGNWTYVLDNNNSTVQALNPGQTLIERFNYTVTDRSGSGLSDIAVLTITIEGAVDTVAVNSVFVNEASPYAVFTVSGSAGVAVSLALSDSDGLPASDTRASLSGGGADIGTTLEYFNGSAWVSYTPDSSVVIPSGDKLLVRVAVNQDNIHEGNESFTLIATTGNGDRSIGVGTINDEGEGDVYLPGNTTGTPDASGSNGYPTLDDHRPTLSVSNVSVTEGDYAEFVVSLDKPSTTAIGFSPVLVSGTANIAIDTGTTAQLERFDGNGWVVVNGPVSIAPGELSVRLRIATVDDSFVEPDETFSLRTGPVSGTVTNLAGAEGVATLQDNDVAAPSNHAPVAVDDNLGATEDTPVTYSAAQLIGNDGDIDGDSLSIASVTSGTGGTAVLNQDGTVTFTPAPDFNGVATFTYTVTDGNLVSNTATVTIVVAAVNDPAVIGGTDTGAVTEDLDVDGQGYLTIGGALTISDPDTGEASFQGSVTPSAGALGTLTIAPDGTWAYSVPNALVQYLKAGETKVETFTVQSVDGTQQTVTVTILGVNDAAVIGGSDTGSVTEDLDVDSQGDLITGGVLTIADPDTGEGSFQGSVTPSAGALGTLTIAADGTWIYSVPNALVQYLKAGETKVETFTVTTLDGTQQTVTVTIHGVNDAAVIGGNDTGSVIEDLNVDGQGNLTTGGSLTITDPDTDETSFYSLATPSAGALGTLSIDSNGTWSYSVPNALVQYLKAGETKVETFTVQSVDGTQHTITVTILGVNDEAVIGGTDSGSVTEDLDVDGQGDLTTGGVLTIADPDTGEGSFQGSVTPSAGALGTLTIAPNGTWTYSVPNAQVQYLKAGETKVETFTVSTLDGTQHTITVTIHGVNDAAVIGGTNTGSVTEDLNVNGQGNLTTGGSLTVTDADTGEASFQATVTPSAGALGTLTIAPNGTWTYSVPNALVQYLKADETKVETFTVTALDGTQHTVSVTIHGVNDAAVIGGTNTGSVTEDLNVNGQGSLTTGGSLTVTDSDTGEASFQGGVTPSAGALGTLTIAPNGTWTYSVPNALVQYLKAGEIKVETFTVTTLDGTQNTISVTIHGVNDAAVIGGTNTGSVTEDLNVNGQGNLTTGGSLTVTDSDTGEASFQATVTRSAGALGTLTIAPNGTWTYSVPNTLVQYLKAGETKVETFTVTTLDGTQHTVSVTIHGVNDAAVIGGTNTGSVTEDLNVNGQGNLTTGGSLTVTDADTGEASFQATVTPSAGALGTLSIAPNGTWTYSVPNALVQYLKAGETKVETFTVSTLDGTQHTITVTIHGVNDAAVFAPGGRQGYVQEDARFSSEGRVSVADGDQGEAIIVAQTAMPGLYGQFSIDAAGFWRYELNNADPVVQALGTGDTRLETFTVTTLDGSSTTVTVVVQGLDEPVVPAARPPVEPPPVLVTPPQPAPAPIPAPAIPDPVAPPAPPTPFNATVLPANNLSAPSPVAPPLVAAVQSRELDLLLQARGDYYELYTQRGGFQMLVIEAPQPRLSLYHGIADQYAETETQTSFSVPYDAFAHTDPNERILLSATLANGQRLPAWVRFDPRSGKFELVAPAGYRGELNIKVVARDSQGREASALFRFNVGDHRAAAAGSRGGLSDQLRQAAALRSAEAQVRAMSTGQVPSDVRAGAKVD</sequence>
<feature type="compositionally biased region" description="Polar residues" evidence="1">
    <location>
        <begin position="851"/>
        <end position="877"/>
    </location>
</feature>
<dbReference type="NCBIfam" id="TIGR01965">
    <property type="entry name" value="VCBS_repeat"/>
    <property type="match status" value="13"/>
</dbReference>
<dbReference type="InterPro" id="IPR006644">
    <property type="entry name" value="Cadg"/>
</dbReference>
<evidence type="ECO:0000256" key="1">
    <source>
        <dbReference type="SAM" id="MobiDB-lite"/>
    </source>
</evidence>
<dbReference type="Pfam" id="PF17892">
    <property type="entry name" value="Cadherin_5"/>
    <property type="match status" value="1"/>
</dbReference>
<dbReference type="InterPro" id="IPR013783">
    <property type="entry name" value="Ig-like_fold"/>
</dbReference>
<reference evidence="3 4" key="1">
    <citation type="submission" date="2016-10" db="EMBL/GenBank/DDBJ databases">
        <authorList>
            <person name="de Groot N.N."/>
        </authorList>
    </citation>
    <scope>NUCLEOTIDE SEQUENCE [LARGE SCALE GENOMIC DNA]</scope>
    <source>
        <strain evidence="3 4">JCM 21544</strain>
    </source>
</reference>
<name>A0A1G9E1H7_9PSED</name>
<keyword evidence="4" id="KW-1185">Reference proteome</keyword>
<dbReference type="Proteomes" id="UP000198706">
    <property type="component" value="Unassembled WGS sequence"/>
</dbReference>
<dbReference type="Pfam" id="PF17963">
    <property type="entry name" value="Big_9"/>
    <property type="match status" value="1"/>
</dbReference>
<dbReference type="EMBL" id="FNFD01000009">
    <property type="protein sequence ID" value="SDK69957.1"/>
    <property type="molecule type" value="Genomic_DNA"/>
</dbReference>
<proteinExistence type="predicted"/>
<dbReference type="SMART" id="SM00736">
    <property type="entry name" value="CADG"/>
    <property type="match status" value="1"/>
</dbReference>
<evidence type="ECO:0000313" key="3">
    <source>
        <dbReference type="EMBL" id="SDK69957.1"/>
    </source>
</evidence>
<dbReference type="InterPro" id="IPR015919">
    <property type="entry name" value="Cadherin-like_sf"/>
</dbReference>
<gene>
    <name evidence="3" type="ORF">SAMN05216186_109177</name>
</gene>
<dbReference type="RefSeq" id="WP_090257230.1">
    <property type="nucleotide sequence ID" value="NZ_FNFD01000009.1"/>
</dbReference>
<feature type="compositionally biased region" description="Low complexity" evidence="1">
    <location>
        <begin position="44"/>
        <end position="70"/>
    </location>
</feature>
<feature type="region of interest" description="Disordered" evidence="1">
    <location>
        <begin position="44"/>
        <end position="91"/>
    </location>
</feature>
<dbReference type="SUPFAM" id="SSF49313">
    <property type="entry name" value="Cadherin-like"/>
    <property type="match status" value="1"/>
</dbReference>
<evidence type="ECO:0000259" key="2">
    <source>
        <dbReference type="SMART" id="SM00736"/>
    </source>
</evidence>
<dbReference type="InterPro" id="IPR038081">
    <property type="entry name" value="CalX-like_sf"/>
</dbReference>
<dbReference type="Pfam" id="PF17803">
    <property type="entry name" value="Cadherin_4"/>
    <property type="match status" value="10"/>
</dbReference>
<dbReference type="GO" id="GO:0005509">
    <property type="term" value="F:calcium ion binding"/>
    <property type="evidence" value="ECO:0007669"/>
    <property type="project" value="InterPro"/>
</dbReference>
<dbReference type="SUPFAM" id="SSF141072">
    <property type="entry name" value="CalX-like"/>
    <property type="match status" value="1"/>
</dbReference>
<feature type="domain" description="Dystroglycan-type cadherin-like" evidence="2">
    <location>
        <begin position="2546"/>
        <end position="2646"/>
    </location>
</feature>
<dbReference type="Gene3D" id="2.60.40.2810">
    <property type="match status" value="1"/>
</dbReference>
<dbReference type="NCBIfam" id="NF012211">
    <property type="entry name" value="tand_rpt_95"/>
    <property type="match status" value="1"/>
</dbReference>